<feature type="non-terminal residue" evidence="1">
    <location>
        <position position="1"/>
    </location>
</feature>
<evidence type="ECO:0000313" key="1">
    <source>
        <dbReference type="EMBL" id="GAG47196.1"/>
    </source>
</evidence>
<name>X0ZFS5_9ZZZZ</name>
<organism evidence="1">
    <name type="scientific">marine sediment metagenome</name>
    <dbReference type="NCBI Taxonomy" id="412755"/>
    <lineage>
        <taxon>unclassified sequences</taxon>
        <taxon>metagenomes</taxon>
        <taxon>ecological metagenomes</taxon>
    </lineage>
</organism>
<protein>
    <submittedName>
        <fullName evidence="1">Uncharacterized protein</fullName>
    </submittedName>
</protein>
<proteinExistence type="predicted"/>
<reference evidence="1" key="1">
    <citation type="journal article" date="2014" name="Front. Microbiol.">
        <title>High frequency of phylogenetically diverse reductive dehalogenase-homologous genes in deep subseafloor sedimentary metagenomes.</title>
        <authorList>
            <person name="Kawai M."/>
            <person name="Futagami T."/>
            <person name="Toyoda A."/>
            <person name="Takaki Y."/>
            <person name="Nishi S."/>
            <person name="Hori S."/>
            <person name="Arai W."/>
            <person name="Tsubouchi T."/>
            <person name="Morono Y."/>
            <person name="Uchiyama I."/>
            <person name="Ito T."/>
            <person name="Fujiyama A."/>
            <person name="Inagaki F."/>
            <person name="Takami H."/>
        </authorList>
    </citation>
    <scope>NUCLEOTIDE SEQUENCE</scope>
    <source>
        <strain evidence="1">Expedition CK06-06</strain>
    </source>
</reference>
<dbReference type="EMBL" id="BARS01050304">
    <property type="protein sequence ID" value="GAG47196.1"/>
    <property type="molecule type" value="Genomic_DNA"/>
</dbReference>
<comment type="caution">
    <text evidence="1">The sequence shown here is derived from an EMBL/GenBank/DDBJ whole genome shotgun (WGS) entry which is preliminary data.</text>
</comment>
<sequence length="32" mass="3247">KISLADLAAPHAPGSLIPLQSLGVNFDSPGME</sequence>
<accession>X0ZFS5</accession>
<dbReference type="AlphaFoldDB" id="X0ZFS5"/>
<gene>
    <name evidence="1" type="ORF">S01H1_75123</name>
</gene>